<reference evidence="1 2" key="1">
    <citation type="submission" date="2017-02" db="EMBL/GenBank/DDBJ databases">
        <authorList>
            <person name="Peterson S.W."/>
        </authorList>
    </citation>
    <scope>NUCLEOTIDE SEQUENCE [LARGE SCALE GENOMIC DNA]</scope>
    <source>
        <strain evidence="1 2">DSM 45154</strain>
    </source>
</reference>
<dbReference type="AlphaFoldDB" id="A0A1T4RUM5"/>
<protein>
    <submittedName>
        <fullName evidence="1">Uncharacterized protein</fullName>
    </submittedName>
</protein>
<name>A0A1T4RUM5_9ACTN</name>
<keyword evidence="2" id="KW-1185">Reference proteome</keyword>
<organism evidence="1 2">
    <name type="scientific">Marinactinospora thermotolerans DSM 45154</name>
    <dbReference type="NCBI Taxonomy" id="1122192"/>
    <lineage>
        <taxon>Bacteria</taxon>
        <taxon>Bacillati</taxon>
        <taxon>Actinomycetota</taxon>
        <taxon>Actinomycetes</taxon>
        <taxon>Streptosporangiales</taxon>
        <taxon>Nocardiopsidaceae</taxon>
        <taxon>Marinactinospora</taxon>
    </lineage>
</organism>
<accession>A0A1T4RUM5</accession>
<proteinExistence type="predicted"/>
<gene>
    <name evidence="1" type="ORF">SAMN02745673_02998</name>
</gene>
<sequence length="54" mass="5695">MPSALFELDVELVTSTDDTPVHPDAARELDENAALTPTTVNTYAAGIAMCIPCC</sequence>
<evidence type="ECO:0000313" key="2">
    <source>
        <dbReference type="Proteomes" id="UP000190637"/>
    </source>
</evidence>
<dbReference type="EMBL" id="FUWS01000007">
    <property type="protein sequence ID" value="SKA19597.1"/>
    <property type="molecule type" value="Genomic_DNA"/>
</dbReference>
<evidence type="ECO:0000313" key="1">
    <source>
        <dbReference type="EMBL" id="SKA19597.1"/>
    </source>
</evidence>
<dbReference type="Proteomes" id="UP000190637">
    <property type="component" value="Unassembled WGS sequence"/>
</dbReference>
<dbReference type="RefSeq" id="WP_200813651.1">
    <property type="nucleotide sequence ID" value="NZ_FUWS01000007.1"/>
</dbReference>